<gene>
    <name evidence="1" type="ORF">H9636_10025</name>
</gene>
<organism evidence="1 2">
    <name type="scientific">Ureibacillus galli</name>
    <dbReference type="NCBI Taxonomy" id="2762222"/>
    <lineage>
        <taxon>Bacteria</taxon>
        <taxon>Bacillati</taxon>
        <taxon>Bacillota</taxon>
        <taxon>Bacilli</taxon>
        <taxon>Bacillales</taxon>
        <taxon>Caryophanaceae</taxon>
        <taxon>Ureibacillus</taxon>
    </lineage>
</organism>
<reference evidence="1 2" key="1">
    <citation type="submission" date="2020-08" db="EMBL/GenBank/DDBJ databases">
        <title>A Genomic Blueprint of the Chicken Gut Microbiome.</title>
        <authorList>
            <person name="Gilroy R."/>
            <person name="Ravi A."/>
            <person name="Getino M."/>
            <person name="Pursley I."/>
            <person name="Horton D.L."/>
            <person name="Alikhan N.-F."/>
            <person name="Baker D."/>
            <person name="Gharbi K."/>
            <person name="Hall N."/>
            <person name="Watson M."/>
            <person name="Adriaenssens E.M."/>
            <person name="Foster-Nyarko E."/>
            <person name="Jarju S."/>
            <person name="Secka A."/>
            <person name="Antonio M."/>
            <person name="Oren A."/>
            <person name="Chaudhuri R."/>
            <person name="La Ragione R.M."/>
            <person name="Hildebrand F."/>
            <person name="Pallen M.J."/>
        </authorList>
    </citation>
    <scope>NUCLEOTIDE SEQUENCE [LARGE SCALE GENOMIC DNA]</scope>
    <source>
        <strain evidence="1 2">Re31</strain>
    </source>
</reference>
<evidence type="ECO:0000313" key="2">
    <source>
        <dbReference type="Proteomes" id="UP000640930"/>
    </source>
</evidence>
<evidence type="ECO:0000313" key="1">
    <source>
        <dbReference type="EMBL" id="MBD8026991.1"/>
    </source>
</evidence>
<comment type="caution">
    <text evidence="1">The sequence shown here is derived from an EMBL/GenBank/DDBJ whole genome shotgun (WGS) entry which is preliminary data.</text>
</comment>
<dbReference type="Proteomes" id="UP000640930">
    <property type="component" value="Unassembled WGS sequence"/>
</dbReference>
<dbReference type="EMBL" id="JACSQA010000013">
    <property type="protein sequence ID" value="MBD8026991.1"/>
    <property type="molecule type" value="Genomic_DNA"/>
</dbReference>
<protein>
    <submittedName>
        <fullName evidence="1">Uncharacterized protein</fullName>
    </submittedName>
</protein>
<dbReference type="RefSeq" id="WP_191707467.1">
    <property type="nucleotide sequence ID" value="NZ_JACSQA010000013.1"/>
</dbReference>
<sequence>MGNIYSAQNVAAYFIYELNERKQFVNADVLQFLLAEVESVWNERFGHSAFSEEKANFTEKPYIINEVYNTYKEFGQLHLDLPAKEWYLEYGQFQLVYRTIGVPPLTAEEKLLMNLVINKYYKSILKKVS</sequence>
<name>A0ABR8XCR7_9BACL</name>
<proteinExistence type="predicted"/>
<accession>A0ABR8XCR7</accession>
<keyword evidence="2" id="KW-1185">Reference proteome</keyword>